<feature type="domain" description="CheW-like" evidence="4">
    <location>
        <begin position="21"/>
        <end position="161"/>
    </location>
</feature>
<evidence type="ECO:0000313" key="5">
    <source>
        <dbReference type="EMBL" id="MCE4537201.1"/>
    </source>
</evidence>
<dbReference type="InterPro" id="IPR002545">
    <property type="entry name" value="CheW-lke_dom"/>
</dbReference>
<dbReference type="SUPFAM" id="SSF50341">
    <property type="entry name" value="CheW-like"/>
    <property type="match status" value="1"/>
</dbReference>
<reference evidence="5 6" key="1">
    <citation type="submission" date="2021-12" db="EMBL/GenBank/DDBJ databases">
        <title>Genome seq of p7.</title>
        <authorList>
            <person name="Seo T."/>
        </authorList>
    </citation>
    <scope>NUCLEOTIDE SEQUENCE [LARGE SCALE GENOMIC DNA]</scope>
    <source>
        <strain evidence="5 6">P7</strain>
    </source>
</reference>
<keyword evidence="3" id="KW-0963">Cytoplasm</keyword>
<dbReference type="Gene3D" id="2.30.30.40">
    <property type="entry name" value="SH3 Domains"/>
    <property type="match status" value="1"/>
</dbReference>
<dbReference type="EMBL" id="JAJTWT010000003">
    <property type="protein sequence ID" value="MCE4537201.1"/>
    <property type="molecule type" value="Genomic_DNA"/>
</dbReference>
<dbReference type="Gene3D" id="2.40.50.180">
    <property type="entry name" value="CheA-289, Domain 4"/>
    <property type="match status" value="1"/>
</dbReference>
<protein>
    <recommendedName>
        <fullName evidence="2">Chemotaxis protein CheW</fullName>
    </recommendedName>
</protein>
<accession>A0ABS8XFF6</accession>
<sequence length="169" mass="17733">MNSLELVDAGADSAAPSQAAINEALVFQLDGQEYGMALQAVREIRSFEAPTRLAGAPADVLGVLDLRGEVIPLIDLRRRFGLPSVPFDAFTIVIVVSLGERCVGVVADRVSDVVQLQPQQVRPMPDMNGVPSRRHLIAIAALEGRTIVLTDIVGLVADGGADLALAAAA</sequence>
<dbReference type="InterPro" id="IPR036061">
    <property type="entry name" value="CheW-like_dom_sf"/>
</dbReference>
<evidence type="ECO:0000313" key="6">
    <source>
        <dbReference type="Proteomes" id="UP001201463"/>
    </source>
</evidence>
<dbReference type="Pfam" id="PF01584">
    <property type="entry name" value="CheW"/>
    <property type="match status" value="1"/>
</dbReference>
<dbReference type="PANTHER" id="PTHR22617">
    <property type="entry name" value="CHEMOTAXIS SENSOR HISTIDINE KINASE-RELATED"/>
    <property type="match status" value="1"/>
</dbReference>
<evidence type="ECO:0000256" key="1">
    <source>
        <dbReference type="ARBA" id="ARBA00004496"/>
    </source>
</evidence>
<organism evidence="5 6">
    <name type="scientific">Pelomonas caseinilytica</name>
    <dbReference type="NCBI Taxonomy" id="2906763"/>
    <lineage>
        <taxon>Bacteria</taxon>
        <taxon>Pseudomonadati</taxon>
        <taxon>Pseudomonadota</taxon>
        <taxon>Betaproteobacteria</taxon>
        <taxon>Burkholderiales</taxon>
        <taxon>Sphaerotilaceae</taxon>
        <taxon>Roseateles</taxon>
    </lineage>
</organism>
<comment type="subcellular location">
    <subcellularLocation>
        <location evidence="1">Cytoplasm</location>
    </subcellularLocation>
</comment>
<evidence type="ECO:0000259" key="4">
    <source>
        <dbReference type="PROSITE" id="PS50851"/>
    </source>
</evidence>
<dbReference type="SMART" id="SM00260">
    <property type="entry name" value="CheW"/>
    <property type="match status" value="1"/>
</dbReference>
<evidence type="ECO:0000256" key="2">
    <source>
        <dbReference type="ARBA" id="ARBA00021483"/>
    </source>
</evidence>
<dbReference type="InterPro" id="IPR039315">
    <property type="entry name" value="CheW"/>
</dbReference>
<dbReference type="PANTHER" id="PTHR22617:SF45">
    <property type="entry name" value="CHEMOTAXIS PROTEIN CHEW"/>
    <property type="match status" value="1"/>
</dbReference>
<comment type="caution">
    <text evidence="5">The sequence shown here is derived from an EMBL/GenBank/DDBJ whole genome shotgun (WGS) entry which is preliminary data.</text>
</comment>
<dbReference type="RefSeq" id="WP_233390993.1">
    <property type="nucleotide sequence ID" value="NZ_JAJTWT010000003.1"/>
</dbReference>
<name>A0ABS8XFF6_9BURK</name>
<gene>
    <name evidence="5" type="ORF">LXT12_08050</name>
</gene>
<keyword evidence="6" id="KW-1185">Reference proteome</keyword>
<proteinExistence type="predicted"/>
<dbReference type="PROSITE" id="PS50851">
    <property type="entry name" value="CHEW"/>
    <property type="match status" value="1"/>
</dbReference>
<evidence type="ECO:0000256" key="3">
    <source>
        <dbReference type="ARBA" id="ARBA00022490"/>
    </source>
</evidence>
<dbReference type="Proteomes" id="UP001201463">
    <property type="component" value="Unassembled WGS sequence"/>
</dbReference>